<evidence type="ECO:0000259" key="6">
    <source>
        <dbReference type="PROSITE" id="PS50048"/>
    </source>
</evidence>
<sequence length="971" mass="106289">MVPSDGSSDYLTALRHRRNRRVPYVNQACIECKRKKIKCDGVNPCAACTRNSVTCQYHPQRRVLGTPKLSLNVSKAVSTHTPSSQSPGQETSPVLESRPNLMSCDASSNSPEFCGPSSSEFTFGVVQGNLEAMGIPPSILDKSTPKTNPASNTPSQLAQYGPLMKILARDPLWEISLEDATNHIREWFSGTGFLYAVVSEEQLLKVASNVFDTLRAVNVHETRGRGTLAECLFHSDTNKLKLILATCLTLESGNCNDLAQRLFQSATEAGEGLLWGKNSISNIQMLVLMALYYYHLDEEVRTGRIIGFAARLCLEMGLHRRASVDRFANSEEQAAGLQTFWCVYMLERRTSLGQGIPFYIQDCHVDPTLLAMNGHDPVMTALLDWTKLAGKTWYALNSQVEKESELNIDKIDYLDYRIEQWYQLLADDLKLEPIQPGQEVRHIQAVLFLRKSHLHNLICRPVLQSGTRITQYQRHAHKAVAVAKESLQMLSGLNENTAIIKRNPLFFKHLLLTAFGNLLLAVVNASSMFCDKVTVEFDIALDMIRALSNRSTLLLTLWERLQGLRKLTTRLSASSATASTGSGQGEQRDSVESPSDALLFGNMGDLMVFDQLNGFFDLTPMSTNSLPNMGSPFPMETLAGYTSRTVPFKVTSDITINADVVYPEKSDGSPAVVLLHYHGGFLIVGDRYSFLPHWLVHASASRGWVFVTPEYRLMPESTAHDSVEDAADAYKWALSSLPEIIGRPVGSILVGGSSAGGYLALNTAVSAAQKPSALLLIYGMLDPSGSRYTTPGKNIFGRPPVETGPILEKWPMAKASGEERKPVSAYPISGDPSADPRFALTSALHIDALFPDYMTGVSGLTRQIATQGAAAVPKEHQHLFPLDFGDFSGFPPVMLLHGANDSAVPVECSTRAAEKLKASGVRVLAEFPSDAEHGFDGRSGNVNVETSAGDSVTAVESLRKAIGFLEQHAAK</sequence>
<dbReference type="SMART" id="SM00906">
    <property type="entry name" value="Fungal_trans"/>
    <property type="match status" value="1"/>
</dbReference>
<keyword evidence="1" id="KW-0479">Metal-binding</keyword>
<dbReference type="InterPro" id="IPR007219">
    <property type="entry name" value="XnlR_reg_dom"/>
</dbReference>
<dbReference type="SMART" id="SM00066">
    <property type="entry name" value="GAL4"/>
    <property type="match status" value="1"/>
</dbReference>
<dbReference type="GO" id="GO:0000978">
    <property type="term" value="F:RNA polymerase II cis-regulatory region sequence-specific DNA binding"/>
    <property type="evidence" value="ECO:0007669"/>
    <property type="project" value="TreeGrafter"/>
</dbReference>
<dbReference type="GO" id="GO:0008270">
    <property type="term" value="F:zinc ion binding"/>
    <property type="evidence" value="ECO:0007669"/>
    <property type="project" value="InterPro"/>
</dbReference>
<dbReference type="Pfam" id="PF04082">
    <property type="entry name" value="Fungal_trans"/>
    <property type="match status" value="1"/>
</dbReference>
<dbReference type="InterPro" id="IPR036864">
    <property type="entry name" value="Zn2-C6_fun-type_DNA-bd_sf"/>
</dbReference>
<name>A0AAI9USJ7_9PEZI</name>
<feature type="compositionally biased region" description="Polar residues" evidence="5">
    <location>
        <begin position="74"/>
        <end position="94"/>
    </location>
</feature>
<dbReference type="PROSITE" id="PS50048">
    <property type="entry name" value="ZN2_CY6_FUNGAL_2"/>
    <property type="match status" value="1"/>
</dbReference>
<dbReference type="InterPro" id="IPR029058">
    <property type="entry name" value="AB_hydrolase_fold"/>
</dbReference>
<feature type="domain" description="Zn(2)-C6 fungal-type" evidence="6">
    <location>
        <begin position="28"/>
        <end position="57"/>
    </location>
</feature>
<dbReference type="GO" id="GO:0000435">
    <property type="term" value="P:positive regulation of transcription from RNA polymerase II promoter by galactose"/>
    <property type="evidence" value="ECO:0007669"/>
    <property type="project" value="TreeGrafter"/>
</dbReference>
<dbReference type="AlphaFoldDB" id="A0AAI9USJ7"/>
<feature type="region of interest" description="Disordered" evidence="5">
    <location>
        <begin position="74"/>
        <end position="101"/>
    </location>
</feature>
<reference evidence="7 8" key="1">
    <citation type="submission" date="2016-10" db="EMBL/GenBank/DDBJ databases">
        <title>The genome sequence of Colletotrichum fioriniae PJ7.</title>
        <authorList>
            <person name="Baroncelli R."/>
        </authorList>
    </citation>
    <scope>NUCLEOTIDE SEQUENCE [LARGE SCALE GENOMIC DNA]</scope>
    <source>
        <strain evidence="7">Col 31</strain>
    </source>
</reference>
<dbReference type="InterPro" id="IPR051127">
    <property type="entry name" value="Fungal_SecMet_Regulators"/>
</dbReference>
<evidence type="ECO:0000256" key="1">
    <source>
        <dbReference type="ARBA" id="ARBA00022723"/>
    </source>
</evidence>
<evidence type="ECO:0000256" key="2">
    <source>
        <dbReference type="ARBA" id="ARBA00023015"/>
    </source>
</evidence>
<proteinExistence type="predicted"/>
<dbReference type="InterPro" id="IPR013094">
    <property type="entry name" value="AB_hydrolase_3"/>
</dbReference>
<dbReference type="SUPFAM" id="SSF57701">
    <property type="entry name" value="Zn2/Cys6 DNA-binding domain"/>
    <property type="match status" value="1"/>
</dbReference>
<dbReference type="CDD" id="cd12148">
    <property type="entry name" value="fungal_TF_MHR"/>
    <property type="match status" value="1"/>
</dbReference>
<keyword evidence="3" id="KW-0804">Transcription</keyword>
<dbReference type="GO" id="GO:0006351">
    <property type="term" value="P:DNA-templated transcription"/>
    <property type="evidence" value="ECO:0007669"/>
    <property type="project" value="InterPro"/>
</dbReference>
<dbReference type="GO" id="GO:0000981">
    <property type="term" value="F:DNA-binding transcription factor activity, RNA polymerase II-specific"/>
    <property type="evidence" value="ECO:0007669"/>
    <property type="project" value="InterPro"/>
</dbReference>
<dbReference type="Pfam" id="PF07859">
    <property type="entry name" value="Abhydrolase_3"/>
    <property type="match status" value="1"/>
</dbReference>
<evidence type="ECO:0000313" key="7">
    <source>
        <dbReference type="EMBL" id="KAK1463944.1"/>
    </source>
</evidence>
<dbReference type="InterPro" id="IPR001138">
    <property type="entry name" value="Zn2Cys6_DnaBD"/>
</dbReference>
<organism evidence="7 8">
    <name type="scientific">Colletotrichum melonis</name>
    <dbReference type="NCBI Taxonomy" id="1209925"/>
    <lineage>
        <taxon>Eukaryota</taxon>
        <taxon>Fungi</taxon>
        <taxon>Dikarya</taxon>
        <taxon>Ascomycota</taxon>
        <taxon>Pezizomycotina</taxon>
        <taxon>Sordariomycetes</taxon>
        <taxon>Hypocreomycetidae</taxon>
        <taxon>Glomerellales</taxon>
        <taxon>Glomerellaceae</taxon>
        <taxon>Colletotrichum</taxon>
        <taxon>Colletotrichum acutatum species complex</taxon>
    </lineage>
</organism>
<evidence type="ECO:0000256" key="3">
    <source>
        <dbReference type="ARBA" id="ARBA00023163"/>
    </source>
</evidence>
<dbReference type="CDD" id="cd00067">
    <property type="entry name" value="GAL4"/>
    <property type="match status" value="1"/>
</dbReference>
<evidence type="ECO:0000256" key="4">
    <source>
        <dbReference type="ARBA" id="ARBA00023242"/>
    </source>
</evidence>
<dbReference type="SUPFAM" id="SSF53474">
    <property type="entry name" value="alpha/beta-Hydrolases"/>
    <property type="match status" value="1"/>
</dbReference>
<dbReference type="PANTHER" id="PTHR47424:SF5">
    <property type="entry name" value="ZN(II)2CYS6 TRANSCRIPTION FACTOR (EUROFUNG)"/>
    <property type="match status" value="1"/>
</dbReference>
<evidence type="ECO:0000256" key="5">
    <source>
        <dbReference type="SAM" id="MobiDB-lite"/>
    </source>
</evidence>
<dbReference type="GO" id="GO:0016787">
    <property type="term" value="F:hydrolase activity"/>
    <property type="evidence" value="ECO:0007669"/>
    <property type="project" value="InterPro"/>
</dbReference>
<dbReference type="Gene3D" id="3.40.50.1820">
    <property type="entry name" value="alpha/beta hydrolase"/>
    <property type="match status" value="1"/>
</dbReference>
<keyword evidence="8" id="KW-1185">Reference proteome</keyword>
<evidence type="ECO:0000313" key="8">
    <source>
        <dbReference type="Proteomes" id="UP001239795"/>
    </source>
</evidence>
<dbReference type="PROSITE" id="PS00463">
    <property type="entry name" value="ZN2_CY6_FUNGAL_1"/>
    <property type="match status" value="1"/>
</dbReference>
<keyword evidence="2" id="KW-0805">Transcription regulation</keyword>
<comment type="caution">
    <text evidence="7">The sequence shown here is derived from an EMBL/GenBank/DDBJ whole genome shotgun (WGS) entry which is preliminary data.</text>
</comment>
<dbReference type="GO" id="GO:0005634">
    <property type="term" value="C:nucleus"/>
    <property type="evidence" value="ECO:0007669"/>
    <property type="project" value="TreeGrafter"/>
</dbReference>
<keyword evidence="4" id="KW-0539">Nucleus</keyword>
<dbReference type="Proteomes" id="UP001239795">
    <property type="component" value="Unassembled WGS sequence"/>
</dbReference>
<dbReference type="Gene3D" id="4.10.240.10">
    <property type="entry name" value="Zn(2)-C6 fungal-type DNA-binding domain"/>
    <property type="match status" value="1"/>
</dbReference>
<dbReference type="Pfam" id="PF00172">
    <property type="entry name" value="Zn_clus"/>
    <property type="match status" value="1"/>
</dbReference>
<protein>
    <recommendedName>
        <fullName evidence="6">Zn(2)-C6 fungal-type domain-containing protein</fullName>
    </recommendedName>
</protein>
<accession>A0AAI9USJ7</accession>
<dbReference type="PANTHER" id="PTHR47424">
    <property type="entry name" value="REGULATORY PROTEIN GAL4"/>
    <property type="match status" value="1"/>
</dbReference>
<dbReference type="EMBL" id="MLGG01000006">
    <property type="protein sequence ID" value="KAK1463944.1"/>
    <property type="molecule type" value="Genomic_DNA"/>
</dbReference>
<gene>
    <name evidence="7" type="ORF">CMEL01_12705</name>
</gene>